<reference evidence="4" key="2">
    <citation type="submission" date="2020-05" db="UniProtKB">
        <authorList>
            <consortium name="EnsemblMetazoa"/>
        </authorList>
    </citation>
    <scope>IDENTIFICATION</scope>
    <source>
        <strain evidence="4">maculatus3</strain>
    </source>
</reference>
<dbReference type="EnsemblMetazoa" id="AMAM001404-RA">
    <property type="protein sequence ID" value="AMAM001404-PA"/>
    <property type="gene ID" value="AMAM001404"/>
</dbReference>
<evidence type="ECO:0000256" key="1">
    <source>
        <dbReference type="SAM" id="Coils"/>
    </source>
</evidence>
<feature type="signal peptide" evidence="3">
    <location>
        <begin position="1"/>
        <end position="36"/>
    </location>
</feature>
<proteinExistence type="predicted"/>
<organism evidence="4 5">
    <name type="scientific">Anopheles maculatus</name>
    <dbReference type="NCBI Taxonomy" id="74869"/>
    <lineage>
        <taxon>Eukaryota</taxon>
        <taxon>Metazoa</taxon>
        <taxon>Ecdysozoa</taxon>
        <taxon>Arthropoda</taxon>
        <taxon>Hexapoda</taxon>
        <taxon>Insecta</taxon>
        <taxon>Pterygota</taxon>
        <taxon>Neoptera</taxon>
        <taxon>Endopterygota</taxon>
        <taxon>Diptera</taxon>
        <taxon>Nematocera</taxon>
        <taxon>Culicoidea</taxon>
        <taxon>Culicidae</taxon>
        <taxon>Anophelinae</taxon>
        <taxon>Anopheles</taxon>
        <taxon>Anopheles maculatus group</taxon>
    </lineage>
</organism>
<feature type="compositionally biased region" description="Acidic residues" evidence="2">
    <location>
        <begin position="68"/>
        <end position="86"/>
    </location>
</feature>
<reference evidence="5" key="1">
    <citation type="submission" date="2013-09" db="EMBL/GenBank/DDBJ databases">
        <title>The Genome Sequence of Anopheles maculatus species B.</title>
        <authorList>
            <consortium name="The Broad Institute Genomics Platform"/>
            <person name="Neafsey D.E."/>
            <person name="Besansky N."/>
            <person name="Howell P."/>
            <person name="Walton C."/>
            <person name="Young S.K."/>
            <person name="Zeng Q."/>
            <person name="Gargeya S."/>
            <person name="Fitzgerald M."/>
            <person name="Haas B."/>
            <person name="Abouelleil A."/>
            <person name="Allen A.W."/>
            <person name="Alvarado L."/>
            <person name="Arachchi H.M."/>
            <person name="Berlin A.M."/>
            <person name="Chapman S.B."/>
            <person name="Gainer-Dewar J."/>
            <person name="Goldberg J."/>
            <person name="Griggs A."/>
            <person name="Gujja S."/>
            <person name="Hansen M."/>
            <person name="Howarth C."/>
            <person name="Imamovic A."/>
            <person name="Ireland A."/>
            <person name="Larimer J."/>
            <person name="McCowan C."/>
            <person name="Murphy C."/>
            <person name="Pearson M."/>
            <person name="Poon T.W."/>
            <person name="Priest M."/>
            <person name="Roberts A."/>
            <person name="Saif S."/>
            <person name="Shea T."/>
            <person name="Sisk P."/>
            <person name="Sykes S."/>
            <person name="Wortman J."/>
            <person name="Nusbaum C."/>
            <person name="Birren B."/>
        </authorList>
    </citation>
    <scope>NUCLEOTIDE SEQUENCE [LARGE SCALE GENOMIC DNA]</scope>
    <source>
        <strain evidence="5">maculatus3</strain>
    </source>
</reference>
<protein>
    <recommendedName>
        <fullName evidence="6">Secreted protein</fullName>
    </recommendedName>
</protein>
<evidence type="ECO:0000256" key="2">
    <source>
        <dbReference type="SAM" id="MobiDB-lite"/>
    </source>
</evidence>
<keyword evidence="5" id="KW-1185">Reference proteome</keyword>
<dbReference type="VEuPathDB" id="VectorBase:AMAM001404"/>
<feature type="chain" id="PRO_5008135532" description="Secreted protein" evidence="3">
    <location>
        <begin position="37"/>
        <end position="320"/>
    </location>
</feature>
<sequence>MRCLKRNDRVATVAKWSVHILILAGLLALMSEPVQSQQANRKPTPPRRCTLPEEELESLINLLDDIEQEPEQTSDEETSQEAEPSIEESSTNSSGTARLDPQCTRELTRLRHTVNHLQRSYHQLKQSPITIDERQYQYMENRYAQRKRELTAQLDQLTKQANPAHRSQLNELRRKIVAIEKQLNDSVAKLAEQRQRNVEHFIQLVANNIRDRRIQPAITNFDTLITYNSDPYGAIVGKVYETGNIQNTVAVLNFLRYVDFKHRPVAGYEALVDALINRAALRGPDAVELLKHIQALIVVRDGNQQAQAIALLKKFKSNVH</sequence>
<keyword evidence="1" id="KW-0175">Coiled coil</keyword>
<feature type="region of interest" description="Disordered" evidence="2">
    <location>
        <begin position="68"/>
        <end position="100"/>
    </location>
</feature>
<evidence type="ECO:0000313" key="4">
    <source>
        <dbReference type="EnsemblMetazoa" id="AMAM001404-PA"/>
    </source>
</evidence>
<evidence type="ECO:0008006" key="6">
    <source>
        <dbReference type="Google" id="ProtNLM"/>
    </source>
</evidence>
<name>A0A182S7S9_9DIPT</name>
<accession>A0A182S7S9</accession>
<evidence type="ECO:0000256" key="3">
    <source>
        <dbReference type="SAM" id="SignalP"/>
    </source>
</evidence>
<feature type="compositionally biased region" description="Polar residues" evidence="2">
    <location>
        <begin position="87"/>
        <end position="96"/>
    </location>
</feature>
<feature type="coiled-coil region" evidence="1">
    <location>
        <begin position="140"/>
        <end position="196"/>
    </location>
</feature>
<dbReference type="AlphaFoldDB" id="A0A182S7S9"/>
<dbReference type="Proteomes" id="UP000075901">
    <property type="component" value="Unassembled WGS sequence"/>
</dbReference>
<keyword evidence="3" id="KW-0732">Signal</keyword>
<evidence type="ECO:0000313" key="5">
    <source>
        <dbReference type="Proteomes" id="UP000075901"/>
    </source>
</evidence>